<organism evidence="2 3">
    <name type="scientific">Fluviispira multicolorata</name>
    <dbReference type="NCBI Taxonomy" id="2654512"/>
    <lineage>
        <taxon>Bacteria</taxon>
        <taxon>Pseudomonadati</taxon>
        <taxon>Bdellovibrionota</taxon>
        <taxon>Oligoflexia</taxon>
        <taxon>Silvanigrellales</taxon>
        <taxon>Silvanigrellaceae</taxon>
        <taxon>Fluviispira</taxon>
    </lineage>
</organism>
<evidence type="ECO:0000313" key="3">
    <source>
        <dbReference type="Proteomes" id="UP000442694"/>
    </source>
</evidence>
<dbReference type="RefSeq" id="WP_152211644.1">
    <property type="nucleotide sequence ID" value="NZ_WFLN01000004.1"/>
</dbReference>
<dbReference type="PROSITE" id="PS51186">
    <property type="entry name" value="GNAT"/>
    <property type="match status" value="1"/>
</dbReference>
<dbReference type="Proteomes" id="UP000442694">
    <property type="component" value="Unassembled WGS sequence"/>
</dbReference>
<dbReference type="InterPro" id="IPR016181">
    <property type="entry name" value="Acyl_CoA_acyltransferase"/>
</dbReference>
<dbReference type="SUPFAM" id="SSF55729">
    <property type="entry name" value="Acyl-CoA N-acyltransferases (Nat)"/>
    <property type="match status" value="1"/>
</dbReference>
<sequence>MQIYTENEMRNEHLKIWKEFFSSGILNKYQIERVEHSVYIDMYTSEMSIHNHSELRFIKEHLLSSEEKRKKENLANYFKNHAIRDSLLVKDNGKIIAMFHGEQKESDEYLMKHALVHKDYRKIGIYSDYLSKTLDYTQKMGFLKIVSSHTPTNNDIIILKLQKEFYISSMEIHPELGMNVNLIYFNNEEIKKAFYFRCGIIEFSKKLFKNSLGTAQNLLNKLEEESLD</sequence>
<evidence type="ECO:0000259" key="1">
    <source>
        <dbReference type="PROSITE" id="PS51186"/>
    </source>
</evidence>
<feature type="domain" description="N-acetyltransferase" evidence="1">
    <location>
        <begin position="45"/>
        <end position="201"/>
    </location>
</feature>
<comment type="caution">
    <text evidence="2">The sequence shown here is derived from an EMBL/GenBank/DDBJ whole genome shotgun (WGS) entry which is preliminary data.</text>
</comment>
<dbReference type="InterPro" id="IPR000182">
    <property type="entry name" value="GNAT_dom"/>
</dbReference>
<protein>
    <recommendedName>
        <fullName evidence="1">N-acetyltransferase domain-containing protein</fullName>
    </recommendedName>
</protein>
<proteinExistence type="predicted"/>
<dbReference type="AlphaFoldDB" id="A0A833JFR6"/>
<keyword evidence="3" id="KW-1185">Reference proteome</keyword>
<dbReference type="Gene3D" id="3.40.630.30">
    <property type="match status" value="1"/>
</dbReference>
<accession>A0A833JFR6</accession>
<dbReference type="EMBL" id="WFLN01000004">
    <property type="protein sequence ID" value="KAB8033558.1"/>
    <property type="molecule type" value="Genomic_DNA"/>
</dbReference>
<evidence type="ECO:0000313" key="2">
    <source>
        <dbReference type="EMBL" id="KAB8033558.1"/>
    </source>
</evidence>
<reference evidence="2 3" key="1">
    <citation type="submission" date="2019-10" db="EMBL/GenBank/DDBJ databases">
        <title>New genus of Silvanigrellaceae.</title>
        <authorList>
            <person name="Pitt A."/>
            <person name="Hahn M.W."/>
        </authorList>
    </citation>
    <scope>NUCLEOTIDE SEQUENCE [LARGE SCALE GENOMIC DNA]</scope>
    <source>
        <strain evidence="2 3">33A1-SZDP</strain>
    </source>
</reference>
<dbReference type="GO" id="GO:0016747">
    <property type="term" value="F:acyltransferase activity, transferring groups other than amino-acyl groups"/>
    <property type="evidence" value="ECO:0007669"/>
    <property type="project" value="InterPro"/>
</dbReference>
<gene>
    <name evidence="2" type="ORF">GCL57_02295</name>
</gene>
<name>A0A833JFR6_9BACT</name>